<keyword evidence="2" id="KW-0812">Transmembrane</keyword>
<gene>
    <name evidence="3" type="ORF">MEBOL_004604</name>
</gene>
<evidence type="ECO:0000313" key="3">
    <source>
        <dbReference type="EMBL" id="ATB31142.1"/>
    </source>
</evidence>
<dbReference type="RefSeq" id="WP_095979506.1">
    <property type="nucleotide sequence ID" value="NZ_CP022163.1"/>
</dbReference>
<dbReference type="OrthoDB" id="7156875at2"/>
<accession>A0A250IJ01</accession>
<keyword evidence="4" id="KW-1185">Reference proteome</keyword>
<feature type="transmembrane region" description="Helical" evidence="2">
    <location>
        <begin position="21"/>
        <end position="38"/>
    </location>
</feature>
<dbReference type="Proteomes" id="UP000217289">
    <property type="component" value="Chromosome"/>
</dbReference>
<evidence type="ECO:0000313" key="4">
    <source>
        <dbReference type="Proteomes" id="UP000217289"/>
    </source>
</evidence>
<dbReference type="Gene3D" id="3.40.50.410">
    <property type="entry name" value="von Willebrand factor, type A domain"/>
    <property type="match status" value="1"/>
</dbReference>
<reference evidence="3 4" key="1">
    <citation type="submission" date="2017-06" db="EMBL/GenBank/DDBJ databases">
        <authorList>
            <person name="Kim H.J."/>
            <person name="Triplett B.A."/>
        </authorList>
    </citation>
    <scope>NUCLEOTIDE SEQUENCE [LARGE SCALE GENOMIC DNA]</scope>
    <source>
        <strain evidence="3 4">DSM 14713</strain>
    </source>
</reference>
<dbReference type="EMBL" id="CP022163">
    <property type="protein sequence ID" value="ATB31142.1"/>
    <property type="molecule type" value="Genomic_DNA"/>
</dbReference>
<evidence type="ECO:0000256" key="1">
    <source>
        <dbReference type="SAM" id="MobiDB-lite"/>
    </source>
</evidence>
<dbReference type="KEGG" id="mbd:MEBOL_004604"/>
<organism evidence="3 4">
    <name type="scientific">Melittangium boletus DSM 14713</name>
    <dbReference type="NCBI Taxonomy" id="1294270"/>
    <lineage>
        <taxon>Bacteria</taxon>
        <taxon>Pseudomonadati</taxon>
        <taxon>Myxococcota</taxon>
        <taxon>Myxococcia</taxon>
        <taxon>Myxococcales</taxon>
        <taxon>Cystobacterineae</taxon>
        <taxon>Archangiaceae</taxon>
        <taxon>Melittangium</taxon>
    </lineage>
</organism>
<proteinExistence type="predicted"/>
<sequence>MMRINIDTLRRALRSPFQRKLALASGLVMGGAVGLVALESQSDSLPLPTKAACCSGAIAVGDAKISPPEGADKEFFEVKGTPAAVMFLVGNNESMQDFPVPLPEDFTPGFYPETKPDTPVGDLGGNGPAGHFTNTGCTDPALVDAMSWFQKDSSDPALNGKEPYDLEGLDSKFFDPNQFYHVRGRRIAWAGANEGPASLANFVTLSSDSTTTNICYQVVGWKGEYFYKPVMEECERCLATKGWWRGPMVTATTDATLAGPTRAKDEPPLPAVAFRKWIVKGGALNLRPPKFVVARKVLKDVISAKQPVRLGVATFGVDHGWYDPPNILSRPMPNCSKAAPDFLLDDTDTLALKSAVNKAEFNHNERAIGEALFGLGGYFSSETKSKGESKVGIWTQWFKQPINPGYFGWPGCCVFPKGGTYDNPYTGQEGIFYGVSDDEWLKEPKNVAGKYLPGQPFEPWDPNERLVCSECQVNSVIVVTDGAPKYDNSVPITKMMEILTANKVRHVTEGSPLVTFNPADPETNPDVGGINYCDQFEKSPGVRYTKEECDYTDWNWPTGLGVGNKNFMDDVAFFLANTDLRTDMNGKQSIKTYTIGYGDNSVMLQSIAMAGNGRFFRADNAEDLRKRINEVLGEIRQLSTSFATANIASVQTGGMQSSVYVPRFVPRQGRPYEGHLFRFFYYSEFAQGCQPLRAQSTAGDPFDLNHDKDCDDTFFLDKPAGFVTGVPDIASFTQNNIVQENTDGVWVKVVTAIPLLDGKIEKGTPAEPFWDFGETVGKRKAGLKCNLDDPLAAEGGRCIFTLIDRNDDGKYTAADNPPVEFHEDNLALLKGSILAGGDDFCAAVLNSQNKDPVAGKPTEAQREDCAKQVIRFVRGLDVFDYDGDFNRDEERPCADNKTSGDKTSCKLADIFHSTPVTVEPPVEPFLCNLGLSSQCVSTLYEDFTPSVGERLCASGGGAPCYTPTALSPGRDPTNRQGSYDVYRKDNARRDRIALVGSNGGMVHAIHVGSAISGREKSGVLDDVHDLGTGQEMWAFIPPDLLPKLAMPLEASRNHHYYVDGTAMVRDIWADGSVDSARDGVKQPGEFRTVAVIGERSGGDRFTALDVTDPHLMLKAVKNPGAGYQPFRWMFPNACDKESLSVGQSWSNFAPKPPPIGPVRLKAGPSDAGPDRDRGWQERWVAVLNGGYSPDLSRGRGVYMVDAWSGDNLWSAEAHPGGAPSPYQTVLNQMMPVVASASLVDIGKAEGVQRDLDGFFDTMVVGDMGGQVWTFRFYEPGELDISTGKVKNWFGARSLEVQREDGSTFGSTNAHEKAPFFHVAAAVLQPETGWLRSYLGTGDRQHLRSMPSTGCSPYNLLACIRLKCNVDETFSSEVNGQQRNTEIKYVGGVLQTNKETWKNTSGNACSNANMTLTNLTITCPASAYGSGTYPVGSTDKTSFNASTSCSVKGGVWSCATATLASFKSNLNLTPAEQWTVGGGSYYGFHSYGGAKRTFKTEAEAVAFDALRVTDKQGVSCGPSSAPTSCSLTDVTIPEELYQLGEPDASGYRQRYIAATDLPKLKSAGFESPGWFSRYDNSPTERTASGSTVLAGVVFWSSFAPAEGVGAAACSLGGSGDMSYAWQADIITGLPDRAAGFKLDAGAGTGWVRSRGRPTTAPPGEPAPIVAMSKTGGIRYEVALSSPGSAIETEKLGEQKNVTPEISWMEVPRNLHECRHENAEACEE</sequence>
<name>A0A250IJ01_9BACT</name>
<keyword evidence="2" id="KW-1133">Transmembrane helix</keyword>
<keyword evidence="2" id="KW-0472">Membrane</keyword>
<protein>
    <recommendedName>
        <fullName evidence="5">PilC beta-propeller domain-containing protein</fullName>
    </recommendedName>
</protein>
<dbReference type="InterPro" id="IPR036465">
    <property type="entry name" value="vWFA_dom_sf"/>
</dbReference>
<feature type="region of interest" description="Disordered" evidence="1">
    <location>
        <begin position="1150"/>
        <end position="1172"/>
    </location>
</feature>
<evidence type="ECO:0000256" key="2">
    <source>
        <dbReference type="SAM" id="Phobius"/>
    </source>
</evidence>
<evidence type="ECO:0008006" key="5">
    <source>
        <dbReference type="Google" id="ProtNLM"/>
    </source>
</evidence>